<dbReference type="SMART" id="SM00382">
    <property type="entry name" value="AAA"/>
    <property type="match status" value="1"/>
</dbReference>
<keyword evidence="3" id="KW-0479">Metal-binding</keyword>
<dbReference type="RefSeq" id="WP_379788734.1">
    <property type="nucleotide sequence ID" value="NZ_JBHSHL010000038.1"/>
</dbReference>
<gene>
    <name evidence="11" type="primary">dnaX</name>
    <name evidence="11" type="ORF">ACFO4R_08860</name>
</gene>
<keyword evidence="9" id="KW-0175">Coiled coil</keyword>
<dbReference type="Pfam" id="PF22608">
    <property type="entry name" value="DNAX_ATPase_lid"/>
    <property type="match status" value="1"/>
</dbReference>
<evidence type="ECO:0000256" key="5">
    <source>
        <dbReference type="ARBA" id="ARBA00022833"/>
    </source>
</evidence>
<dbReference type="InterPro" id="IPR027417">
    <property type="entry name" value="P-loop_NTPase"/>
</dbReference>
<evidence type="ECO:0000256" key="4">
    <source>
        <dbReference type="ARBA" id="ARBA00022741"/>
    </source>
</evidence>
<keyword evidence="6" id="KW-0067">ATP-binding</keyword>
<dbReference type="CDD" id="cd18137">
    <property type="entry name" value="HLD_clamp_pol_III_gamma_tau"/>
    <property type="match status" value="1"/>
</dbReference>
<evidence type="ECO:0000256" key="9">
    <source>
        <dbReference type="SAM" id="Coils"/>
    </source>
</evidence>
<feature type="coiled-coil region" evidence="9">
    <location>
        <begin position="351"/>
        <end position="433"/>
    </location>
</feature>
<reference evidence="12" key="1">
    <citation type="journal article" date="2019" name="Int. J. Syst. Evol. Microbiol.">
        <title>The Global Catalogue of Microorganisms (GCM) 10K type strain sequencing project: providing services to taxonomists for standard genome sequencing and annotation.</title>
        <authorList>
            <consortium name="The Broad Institute Genomics Platform"/>
            <consortium name="The Broad Institute Genome Sequencing Center for Infectious Disease"/>
            <person name="Wu L."/>
            <person name="Ma J."/>
        </authorList>
    </citation>
    <scope>NUCLEOTIDE SEQUENCE [LARGE SCALE GENOMIC DNA]</scope>
    <source>
        <strain evidence="12">CCUG 46385</strain>
    </source>
</reference>
<keyword evidence="11" id="KW-0548">Nucleotidyltransferase</keyword>
<dbReference type="NCBIfam" id="TIGR02397">
    <property type="entry name" value="dnaX_nterm"/>
    <property type="match status" value="1"/>
</dbReference>
<dbReference type="EMBL" id="JBHSHL010000038">
    <property type="protein sequence ID" value="MFC4805191.1"/>
    <property type="molecule type" value="Genomic_DNA"/>
</dbReference>
<keyword evidence="4" id="KW-0547">Nucleotide-binding</keyword>
<dbReference type="SUPFAM" id="SSF52540">
    <property type="entry name" value="P-loop containing nucleoside triphosphate hydrolases"/>
    <property type="match status" value="1"/>
</dbReference>
<dbReference type="InterPro" id="IPR048448">
    <property type="entry name" value="DnaX-like_C"/>
</dbReference>
<evidence type="ECO:0000256" key="6">
    <source>
        <dbReference type="ARBA" id="ARBA00022840"/>
    </source>
</evidence>
<dbReference type="Pfam" id="PF20964">
    <property type="entry name" value="DnaX_C"/>
    <property type="match status" value="1"/>
</dbReference>
<name>A0ABV9QRD0_9FIRM</name>
<comment type="similarity">
    <text evidence="1">Belongs to the DnaX/STICHEL family.</text>
</comment>
<evidence type="ECO:0000256" key="8">
    <source>
        <dbReference type="ARBA" id="ARBA00049244"/>
    </source>
</evidence>
<dbReference type="Gene3D" id="1.10.8.60">
    <property type="match status" value="1"/>
</dbReference>
<comment type="catalytic activity">
    <reaction evidence="8">
        <text>DNA(n) + a 2'-deoxyribonucleoside 5'-triphosphate = DNA(n+1) + diphosphate</text>
        <dbReference type="Rhea" id="RHEA:22508"/>
        <dbReference type="Rhea" id="RHEA-COMP:17339"/>
        <dbReference type="Rhea" id="RHEA-COMP:17340"/>
        <dbReference type="ChEBI" id="CHEBI:33019"/>
        <dbReference type="ChEBI" id="CHEBI:61560"/>
        <dbReference type="ChEBI" id="CHEBI:173112"/>
        <dbReference type="EC" id="2.7.7.7"/>
    </reaction>
</comment>
<evidence type="ECO:0000256" key="1">
    <source>
        <dbReference type="ARBA" id="ARBA00006360"/>
    </source>
</evidence>
<dbReference type="SUPFAM" id="SSF48019">
    <property type="entry name" value="post-AAA+ oligomerization domain-like"/>
    <property type="match status" value="1"/>
</dbReference>
<accession>A0ABV9QRD0</accession>
<evidence type="ECO:0000256" key="3">
    <source>
        <dbReference type="ARBA" id="ARBA00022723"/>
    </source>
</evidence>
<dbReference type="Proteomes" id="UP001595916">
    <property type="component" value="Unassembled WGS sequence"/>
</dbReference>
<dbReference type="Pfam" id="PF13177">
    <property type="entry name" value="DNA_pol3_delta2"/>
    <property type="match status" value="1"/>
</dbReference>
<evidence type="ECO:0000313" key="11">
    <source>
        <dbReference type="EMBL" id="MFC4805191.1"/>
    </source>
</evidence>
<evidence type="ECO:0000259" key="10">
    <source>
        <dbReference type="SMART" id="SM00382"/>
    </source>
</evidence>
<dbReference type="InterPro" id="IPR012763">
    <property type="entry name" value="DNA_pol_III_sug/sutau_N"/>
</dbReference>
<comment type="caution">
    <text evidence="11">The sequence shown here is derived from an EMBL/GenBank/DDBJ whole genome shotgun (WGS) entry which is preliminary data.</text>
</comment>
<evidence type="ECO:0000313" key="12">
    <source>
        <dbReference type="Proteomes" id="UP001595916"/>
    </source>
</evidence>
<dbReference type="PANTHER" id="PTHR11669:SF0">
    <property type="entry name" value="PROTEIN STICHEL-LIKE 2"/>
    <property type="match status" value="1"/>
</dbReference>
<proteinExistence type="inferred from homology"/>
<keyword evidence="7" id="KW-0239">DNA-directed DNA polymerase</keyword>
<dbReference type="GO" id="GO:0003887">
    <property type="term" value="F:DNA-directed DNA polymerase activity"/>
    <property type="evidence" value="ECO:0007669"/>
    <property type="project" value="UniProtKB-EC"/>
</dbReference>
<dbReference type="Gene3D" id="3.40.50.300">
    <property type="entry name" value="P-loop containing nucleotide triphosphate hydrolases"/>
    <property type="match status" value="1"/>
</dbReference>
<dbReference type="InterPro" id="IPR003593">
    <property type="entry name" value="AAA+_ATPase"/>
</dbReference>
<feature type="domain" description="AAA+ ATPase" evidence="10">
    <location>
        <begin position="36"/>
        <end position="172"/>
    </location>
</feature>
<dbReference type="InterPro" id="IPR045085">
    <property type="entry name" value="HLD_clamp_pol_III_gamma_tau"/>
</dbReference>
<keyword evidence="12" id="KW-1185">Reference proteome</keyword>
<protein>
    <recommendedName>
        <fullName evidence="2">DNA-directed DNA polymerase</fullName>
        <ecNumber evidence="2">2.7.7.7</ecNumber>
    </recommendedName>
</protein>
<dbReference type="CDD" id="cd00009">
    <property type="entry name" value="AAA"/>
    <property type="match status" value="1"/>
</dbReference>
<evidence type="ECO:0000256" key="7">
    <source>
        <dbReference type="ARBA" id="ARBA00022932"/>
    </source>
</evidence>
<keyword evidence="11" id="KW-0808">Transferase</keyword>
<organism evidence="11 12">
    <name type="scientific">Filifactor villosus</name>
    <dbReference type="NCBI Taxonomy" id="29374"/>
    <lineage>
        <taxon>Bacteria</taxon>
        <taxon>Bacillati</taxon>
        <taxon>Bacillota</taxon>
        <taxon>Clostridia</taxon>
        <taxon>Peptostreptococcales</taxon>
        <taxon>Filifactoraceae</taxon>
        <taxon>Filifactor</taxon>
    </lineage>
</organism>
<sequence>MHQALYRSYRPKRFEDIVGQEHIVSVLKSQIREGSISHAYLFCGSRGTGKTSTAKVFSKAVNCLSEDKPCYQCKACVDGDLDEIELDAASNNSVDNIRDIRDNVVFMPTVGRYKVYIIDEVHMLSQGAFNALLKTLEEPPNHVIFILATTEPHKIPATVLSRCQRFDFKRLDDEVIAKHLRHVLEKEGKPFEEAALEFIARESDGGMRDALSLLDKTMSLEHVGLKEVLSLVGGSGEEEKRDFLRAMDASDIPRILELIEEIHATSSDIKLFVRGLLLYLRESLMEHYGIEAKDDFKDGYEIESLISRMEFFGETQAKMRMSSAPRETLELAVIRYLSQGEKTQVEESSGIRDLKKEIAMLREELLRLQAELKRLKESPVPETFGRGRRIKNSRIDAEPDLKELVQNCSDEEKERIEQANQAMLQVYDLLKQQRFASTKALLQEGRVARRIGGKLYIAYDEPFDFHKNKIDTEENRELISNLFSQALGEEVEVYFLFSSQVSNLDREEVEEEAVLQELRERFPGVPIEIK</sequence>
<evidence type="ECO:0000256" key="2">
    <source>
        <dbReference type="ARBA" id="ARBA00012417"/>
    </source>
</evidence>
<keyword evidence="5" id="KW-0862">Zinc</keyword>
<dbReference type="EC" id="2.7.7.7" evidence="2"/>
<dbReference type="NCBIfam" id="NF004046">
    <property type="entry name" value="PRK05563.1"/>
    <property type="match status" value="1"/>
</dbReference>
<dbReference type="InterPro" id="IPR050238">
    <property type="entry name" value="DNA_Rep/Repair_Clamp_Loader"/>
</dbReference>
<dbReference type="PANTHER" id="PTHR11669">
    <property type="entry name" value="REPLICATION FACTOR C / DNA POLYMERASE III GAMMA-TAU SUBUNIT"/>
    <property type="match status" value="1"/>
</dbReference>
<dbReference type="InterPro" id="IPR008921">
    <property type="entry name" value="DNA_pol3_clamp-load_cplx_C"/>
</dbReference>